<dbReference type="GO" id="GO:0034728">
    <property type="term" value="P:nucleosome organization"/>
    <property type="evidence" value="ECO:0007669"/>
    <property type="project" value="TreeGrafter"/>
</dbReference>
<feature type="compositionally biased region" description="Polar residues" evidence="1">
    <location>
        <begin position="263"/>
        <end position="297"/>
    </location>
</feature>
<dbReference type="InterPro" id="IPR017072">
    <property type="entry name" value="TF_Spt6"/>
</dbReference>
<accession>A0A1Y3AUK0</accession>
<keyword evidence="4" id="KW-1185">Reference proteome</keyword>
<evidence type="ECO:0000256" key="1">
    <source>
        <dbReference type="SAM" id="MobiDB-lite"/>
    </source>
</evidence>
<dbReference type="Pfam" id="PF14633">
    <property type="entry name" value="SH2_2"/>
    <property type="match status" value="1"/>
</dbReference>
<dbReference type="CDD" id="cd09928">
    <property type="entry name" value="SH2_Cterm_SPT6_like"/>
    <property type="match status" value="1"/>
</dbReference>
<feature type="region of interest" description="Disordered" evidence="1">
    <location>
        <begin position="217"/>
        <end position="306"/>
    </location>
</feature>
<reference evidence="3 4" key="1">
    <citation type="submission" date="2017-03" db="EMBL/GenBank/DDBJ databases">
        <title>Genome Survey of Euroglyphus maynei.</title>
        <authorList>
            <person name="Arlian L.G."/>
            <person name="Morgan M.S."/>
            <person name="Rider S.D."/>
        </authorList>
    </citation>
    <scope>NUCLEOTIDE SEQUENCE [LARGE SCALE GENOMIC DNA]</scope>
    <source>
        <strain evidence="3">Arlian Lab</strain>
        <tissue evidence="3">Whole body</tissue>
    </source>
</reference>
<evidence type="ECO:0000259" key="2">
    <source>
        <dbReference type="Pfam" id="PF14633"/>
    </source>
</evidence>
<feature type="domain" description="Spt6 SH2" evidence="2">
    <location>
        <begin position="2"/>
        <end position="47"/>
    </location>
</feature>
<dbReference type="GO" id="GO:0008023">
    <property type="term" value="C:transcription elongation factor complex"/>
    <property type="evidence" value="ECO:0007669"/>
    <property type="project" value="TreeGrafter"/>
</dbReference>
<dbReference type="AlphaFoldDB" id="A0A1Y3AUK0"/>
<organism evidence="3 4">
    <name type="scientific">Euroglyphus maynei</name>
    <name type="common">Mayne's house dust mite</name>
    <dbReference type="NCBI Taxonomy" id="6958"/>
    <lineage>
        <taxon>Eukaryota</taxon>
        <taxon>Metazoa</taxon>
        <taxon>Ecdysozoa</taxon>
        <taxon>Arthropoda</taxon>
        <taxon>Chelicerata</taxon>
        <taxon>Arachnida</taxon>
        <taxon>Acari</taxon>
        <taxon>Acariformes</taxon>
        <taxon>Sarcoptiformes</taxon>
        <taxon>Astigmata</taxon>
        <taxon>Psoroptidia</taxon>
        <taxon>Analgoidea</taxon>
        <taxon>Pyroglyphidae</taxon>
        <taxon>Pyroglyphinae</taxon>
        <taxon>Euroglyphus</taxon>
    </lineage>
</organism>
<sequence length="306" mass="33636">FPGKFLLSYQPNQKAFHEFITATPDGFKYRNNVFKSIHTLFKWFKDHYKDRSTFTRTPGPQTPIINASPYVSQRTPQSTTSPYVSGSNKPGFVPTPNINPQAIQRAAASLPNHLFNTLSQVTGQTSSFNGNFGPSSNTAGIPLSANNNYNVTQRPNLYPVPSATTAGIPYGTGQTTMMPPPPPPPPALNTMPVQNNRLGHRGGNQWSDLLKQQSTTDWHSNRNNNYNNHNRTIPTPIQAPLSSSSSLTSTQQQQSSMMIQTSNINKTPVYSTPGASSQMSISPMQEEISTPNITKGDQTPLVDEWN</sequence>
<feature type="non-terminal residue" evidence="3">
    <location>
        <position position="1"/>
    </location>
</feature>
<feature type="compositionally biased region" description="Low complexity" evidence="1">
    <location>
        <begin position="221"/>
        <end position="262"/>
    </location>
</feature>
<dbReference type="OrthoDB" id="8300094at2759"/>
<evidence type="ECO:0000313" key="3">
    <source>
        <dbReference type="EMBL" id="OTF72159.1"/>
    </source>
</evidence>
<dbReference type="GO" id="GO:0042393">
    <property type="term" value="F:histone binding"/>
    <property type="evidence" value="ECO:0007669"/>
    <property type="project" value="TreeGrafter"/>
</dbReference>
<comment type="caution">
    <text evidence="3">The sequence shown here is derived from an EMBL/GenBank/DDBJ whole genome shotgun (WGS) entry which is preliminary data.</text>
</comment>
<dbReference type="GO" id="GO:0140673">
    <property type="term" value="P:transcription elongation-coupled chromatin remodeling"/>
    <property type="evidence" value="ECO:0007669"/>
    <property type="project" value="InterPro"/>
</dbReference>
<dbReference type="EMBL" id="MUJZ01057604">
    <property type="protein sequence ID" value="OTF72159.1"/>
    <property type="molecule type" value="Genomic_DNA"/>
</dbReference>
<name>A0A1Y3AUK0_EURMA</name>
<dbReference type="PANTHER" id="PTHR10145:SF6">
    <property type="entry name" value="TRANSCRIPTION ELONGATION FACTOR SPT6"/>
    <property type="match status" value="1"/>
</dbReference>
<protein>
    <recommendedName>
        <fullName evidence="2">Spt6 SH2 domain-containing protein</fullName>
    </recommendedName>
</protein>
<proteinExistence type="predicted"/>
<dbReference type="Gene3D" id="3.30.505.10">
    <property type="entry name" value="SH2 domain"/>
    <property type="match status" value="1"/>
</dbReference>
<dbReference type="Proteomes" id="UP000194236">
    <property type="component" value="Unassembled WGS sequence"/>
</dbReference>
<gene>
    <name evidence="3" type="ORF">BLA29_007451</name>
</gene>
<evidence type="ECO:0000313" key="4">
    <source>
        <dbReference type="Proteomes" id="UP000194236"/>
    </source>
</evidence>
<dbReference type="InterPro" id="IPR035420">
    <property type="entry name" value="Spt6_SH2"/>
</dbReference>
<dbReference type="GO" id="GO:0031491">
    <property type="term" value="F:nucleosome binding"/>
    <property type="evidence" value="ECO:0007669"/>
    <property type="project" value="TreeGrafter"/>
</dbReference>
<dbReference type="InterPro" id="IPR036860">
    <property type="entry name" value="SH2_dom_sf"/>
</dbReference>
<dbReference type="InterPro" id="IPR035018">
    <property type="entry name" value="Spt6_SH2_C"/>
</dbReference>
<dbReference type="PANTHER" id="PTHR10145">
    <property type="entry name" value="TRANSCRIPTION ELONGATION FACTOR SPT6"/>
    <property type="match status" value="1"/>
</dbReference>